<feature type="domain" description="Cadherin" evidence="15">
    <location>
        <begin position="6382"/>
        <end position="6485"/>
    </location>
</feature>
<feature type="compositionally biased region" description="Basic residues" evidence="13">
    <location>
        <begin position="7797"/>
        <end position="7808"/>
    </location>
</feature>
<dbReference type="PROSITE" id="PS50268">
    <property type="entry name" value="CADHERIN_2"/>
    <property type="match status" value="55"/>
</dbReference>
<dbReference type="EMBL" id="OW240914">
    <property type="protein sequence ID" value="CAH2275895.1"/>
    <property type="molecule type" value="Genomic_DNA"/>
</dbReference>
<feature type="transmembrane region" description="Helical" evidence="14">
    <location>
        <begin position="2155"/>
        <end position="2179"/>
    </location>
</feature>
<feature type="domain" description="Cadherin" evidence="15">
    <location>
        <begin position="5683"/>
        <end position="5792"/>
    </location>
</feature>
<feature type="domain" description="Cadherin" evidence="15">
    <location>
        <begin position="7330"/>
        <end position="7439"/>
    </location>
</feature>
<feature type="domain" description="Cadherin" evidence="15">
    <location>
        <begin position="455"/>
        <end position="564"/>
    </location>
</feature>
<dbReference type="GO" id="GO:0005509">
    <property type="term" value="F:calcium ion binding"/>
    <property type="evidence" value="ECO:0007669"/>
    <property type="project" value="UniProtKB-UniRule"/>
</dbReference>
<feature type="domain" description="Cadherin" evidence="15">
    <location>
        <begin position="2842"/>
        <end position="2912"/>
    </location>
</feature>
<feature type="domain" description="Cadherin" evidence="15">
    <location>
        <begin position="26"/>
        <end position="132"/>
    </location>
</feature>
<evidence type="ECO:0000256" key="13">
    <source>
        <dbReference type="SAM" id="MobiDB-lite"/>
    </source>
</evidence>
<keyword evidence="4 14" id="KW-0812">Transmembrane</keyword>
<dbReference type="Gene3D" id="2.60.40.60">
    <property type="entry name" value="Cadherins"/>
    <property type="match status" value="54"/>
</dbReference>
<feature type="domain" description="Cadherin" evidence="15">
    <location>
        <begin position="5385"/>
        <end position="5470"/>
    </location>
</feature>
<feature type="domain" description="Cadherin" evidence="15">
    <location>
        <begin position="3359"/>
        <end position="3459"/>
    </location>
</feature>
<keyword evidence="10 14" id="KW-0472">Membrane</keyword>
<feature type="domain" description="Cadherin" evidence="15">
    <location>
        <begin position="4161"/>
        <end position="4272"/>
    </location>
</feature>
<feature type="domain" description="Cadherin" evidence="15">
    <location>
        <begin position="6486"/>
        <end position="6595"/>
    </location>
</feature>
<dbReference type="PRINTS" id="PR00205">
    <property type="entry name" value="CADHERIN"/>
</dbReference>
<dbReference type="InterPro" id="IPR032455">
    <property type="entry name" value="Cadherin_C"/>
</dbReference>
<dbReference type="InterPro" id="IPR031904">
    <property type="entry name" value="Cadherin_CBD"/>
</dbReference>
<feature type="domain" description="Cadherin" evidence="15">
    <location>
        <begin position="7226"/>
        <end position="7329"/>
    </location>
</feature>
<feature type="domain" description="Cadherin" evidence="15">
    <location>
        <begin position="571"/>
        <end position="667"/>
    </location>
</feature>
<dbReference type="FunFam" id="2.60.40.60:FF:000129">
    <property type="entry name" value="protocadherin alpha-C2 isoform X1"/>
    <property type="match status" value="9"/>
</dbReference>
<feature type="domain" description="Cadherin" evidence="15">
    <location>
        <begin position="4472"/>
        <end position="4576"/>
    </location>
</feature>
<feature type="domain" description="Cadherin" evidence="15">
    <location>
        <begin position="157"/>
        <end position="242"/>
    </location>
</feature>
<keyword evidence="8" id="KW-0130">Cell adhesion</keyword>
<keyword evidence="6" id="KW-0677">Repeat</keyword>
<feature type="domain" description="Cadherin" evidence="15">
    <location>
        <begin position="3645"/>
        <end position="3715"/>
    </location>
</feature>
<feature type="domain" description="Cadherin" evidence="15">
    <location>
        <begin position="7118"/>
        <end position="7225"/>
    </location>
</feature>
<evidence type="ECO:0000259" key="15">
    <source>
        <dbReference type="PROSITE" id="PS50268"/>
    </source>
</evidence>
<feature type="transmembrane region" description="Helical" evidence="14">
    <location>
        <begin position="3469"/>
        <end position="3493"/>
    </location>
</feature>
<feature type="domain" description="Cadherin" evidence="15">
    <location>
        <begin position="1158"/>
        <end position="1265"/>
    </location>
</feature>
<feature type="domain" description="Cadherin" evidence="15">
    <location>
        <begin position="1709"/>
        <end position="1816"/>
    </location>
</feature>
<dbReference type="InterPro" id="IPR050174">
    <property type="entry name" value="Protocadherin/Cadherin-CA"/>
</dbReference>
<evidence type="ECO:0000313" key="17">
    <source>
        <dbReference type="Proteomes" id="UP001295444"/>
    </source>
</evidence>
<feature type="domain" description="Cadherin" evidence="15">
    <location>
        <begin position="6274"/>
        <end position="6381"/>
    </location>
</feature>
<dbReference type="GO" id="GO:0005886">
    <property type="term" value="C:plasma membrane"/>
    <property type="evidence" value="ECO:0007669"/>
    <property type="project" value="UniProtKB-SubCell"/>
</dbReference>
<dbReference type="FunFam" id="2.60.40.60:FF:000002">
    <property type="entry name" value="Protocadherin alpha 2"/>
    <property type="match status" value="9"/>
</dbReference>
<feature type="domain" description="Cadherin" evidence="15">
    <location>
        <begin position="3023"/>
        <end position="3130"/>
    </location>
</feature>
<dbReference type="InterPro" id="IPR020894">
    <property type="entry name" value="Cadherin_CS"/>
</dbReference>
<feature type="domain" description="Cadherin" evidence="15">
    <location>
        <begin position="5254"/>
        <end position="5360"/>
    </location>
</feature>
<evidence type="ECO:0000256" key="12">
    <source>
        <dbReference type="PROSITE-ProRule" id="PRU00043"/>
    </source>
</evidence>
<dbReference type="CDD" id="cd11304">
    <property type="entry name" value="Cadherin_repeat"/>
    <property type="match status" value="53"/>
</dbReference>
<feature type="domain" description="Cadherin" evidence="15">
    <location>
        <begin position="4601"/>
        <end position="4686"/>
    </location>
</feature>
<dbReference type="Pfam" id="PF00028">
    <property type="entry name" value="Cadherin"/>
    <property type="match status" value="36"/>
</dbReference>
<dbReference type="Pfam" id="PF08266">
    <property type="entry name" value="Cadherin_2"/>
    <property type="match status" value="8"/>
</dbReference>
<feature type="domain" description="Cadherin" evidence="15">
    <location>
        <begin position="4899"/>
        <end position="5008"/>
    </location>
</feature>
<dbReference type="FunFam" id="2.60.40.60:FF:000006">
    <property type="entry name" value="Protocadherin alpha 2"/>
    <property type="match status" value="7"/>
</dbReference>
<dbReference type="SUPFAM" id="SSF49313">
    <property type="entry name" value="Cadherin-like"/>
    <property type="match status" value="54"/>
</dbReference>
<feature type="domain" description="Cadherin" evidence="15">
    <location>
        <begin position="5799"/>
        <end position="5904"/>
    </location>
</feature>
<feature type="domain" description="Cadherin" evidence="15">
    <location>
        <begin position="6057"/>
        <end position="6163"/>
    </location>
</feature>
<comment type="function">
    <text evidence="1">Potential calcium-dependent cell-adhesion protein. May be involved in the establishment and maintenance of specific neuronal connections in the brain.</text>
</comment>
<evidence type="ECO:0000256" key="5">
    <source>
        <dbReference type="ARBA" id="ARBA00022729"/>
    </source>
</evidence>
<dbReference type="FunFam" id="2.60.40.60:FF:000001">
    <property type="entry name" value="Protocadherin alpha 2"/>
    <property type="match status" value="9"/>
</dbReference>
<feature type="domain" description="Cadherin" evidence="15">
    <location>
        <begin position="6894"/>
        <end position="7007"/>
    </location>
</feature>
<feature type="domain" description="Cadherin" evidence="15">
    <location>
        <begin position="3740"/>
        <end position="3825"/>
    </location>
</feature>
<dbReference type="Proteomes" id="UP001295444">
    <property type="component" value="Chromosome 03"/>
</dbReference>
<feature type="domain" description="Cadherin" evidence="15">
    <location>
        <begin position="4687"/>
        <end position="4794"/>
    </location>
</feature>
<feature type="domain" description="Cadherin" evidence="15">
    <location>
        <begin position="923"/>
        <end position="1047"/>
    </location>
</feature>
<feature type="domain" description="Cadherin" evidence="15">
    <location>
        <begin position="1645"/>
        <end position="1708"/>
    </location>
</feature>
<dbReference type="Pfam" id="PF16492">
    <property type="entry name" value="Cadherin_C_2"/>
    <property type="match status" value="5"/>
</dbReference>
<feature type="transmembrane region" description="Helical" evidence="14">
    <location>
        <begin position="1604"/>
        <end position="1628"/>
    </location>
</feature>
<feature type="domain" description="Cadherin" evidence="15">
    <location>
        <begin position="1817"/>
        <end position="1920"/>
    </location>
</feature>
<keyword evidence="9 14" id="KW-1133">Transmembrane helix</keyword>
<feature type="domain" description="Cadherin" evidence="15">
    <location>
        <begin position="3235"/>
        <end position="3344"/>
    </location>
</feature>
<feature type="domain" description="Cadherin" evidence="15">
    <location>
        <begin position="2463"/>
        <end position="2548"/>
    </location>
</feature>
<dbReference type="PANTHER" id="PTHR24028:SF341">
    <property type="entry name" value="PROTOCADHERIN GAMMA-C5"/>
    <property type="match status" value="1"/>
</dbReference>
<feature type="transmembrane region" description="Helical" evidence="14">
    <location>
        <begin position="5133"/>
        <end position="5157"/>
    </location>
</feature>
<feature type="domain" description="Cadherin" evidence="15">
    <location>
        <begin position="5586"/>
        <end position="5682"/>
    </location>
</feature>
<feature type="domain" description="Cadherin" evidence="15">
    <location>
        <begin position="5023"/>
        <end position="5120"/>
    </location>
</feature>
<organism evidence="16 17">
    <name type="scientific">Pelobates cultripes</name>
    <name type="common">Western spadefoot toad</name>
    <dbReference type="NCBI Taxonomy" id="61616"/>
    <lineage>
        <taxon>Eukaryota</taxon>
        <taxon>Metazoa</taxon>
        <taxon>Chordata</taxon>
        <taxon>Craniata</taxon>
        <taxon>Vertebrata</taxon>
        <taxon>Euteleostomi</taxon>
        <taxon>Amphibia</taxon>
        <taxon>Batrachia</taxon>
        <taxon>Anura</taxon>
        <taxon>Pelobatoidea</taxon>
        <taxon>Pelobatidae</taxon>
        <taxon>Pelobates</taxon>
    </lineage>
</organism>
<evidence type="ECO:0000256" key="2">
    <source>
        <dbReference type="ARBA" id="ARBA00004251"/>
    </source>
</evidence>
<feature type="transmembrane region" description="Helical" evidence="14">
    <location>
        <begin position="685"/>
        <end position="712"/>
    </location>
</feature>
<feature type="domain" description="Cadherin" evidence="15">
    <location>
        <begin position="4038"/>
        <end position="4147"/>
    </location>
</feature>
<keyword evidence="17" id="KW-1185">Reference proteome</keyword>
<feature type="domain" description="Cadherin" evidence="15">
    <location>
        <begin position="1072"/>
        <end position="1157"/>
    </location>
</feature>
<feature type="compositionally biased region" description="Polar residues" evidence="13">
    <location>
        <begin position="7690"/>
        <end position="7702"/>
    </location>
</feature>
<feature type="domain" description="Cadherin" evidence="15">
    <location>
        <begin position="6188"/>
        <end position="6273"/>
    </location>
</feature>
<dbReference type="GO" id="GO:0007156">
    <property type="term" value="P:homophilic cell adhesion via plasma membrane adhesion molecules"/>
    <property type="evidence" value="ECO:0007669"/>
    <property type="project" value="InterPro"/>
</dbReference>
<feature type="domain" description="Cadherin" evidence="15">
    <location>
        <begin position="4795"/>
        <end position="4898"/>
    </location>
</feature>
<feature type="domain" description="Cadherin" evidence="15">
    <location>
        <begin position="7032"/>
        <end position="7117"/>
    </location>
</feature>
<feature type="domain" description="Cadherin" evidence="15">
    <location>
        <begin position="351"/>
        <end position="454"/>
    </location>
</feature>
<keyword evidence="7 12" id="KW-0106">Calcium</keyword>
<evidence type="ECO:0000256" key="11">
    <source>
        <dbReference type="ARBA" id="ARBA00023180"/>
    </source>
</evidence>
<name>A0AAD1RPX6_PELCU</name>
<dbReference type="PROSITE" id="PS00232">
    <property type="entry name" value="CADHERIN_1"/>
    <property type="match status" value="31"/>
</dbReference>
<proteinExistence type="predicted"/>
<protein>
    <submittedName>
        <fullName evidence="16">Protocadherin gamma-A11</fullName>
    </submittedName>
</protein>
<evidence type="ECO:0000256" key="1">
    <source>
        <dbReference type="ARBA" id="ARBA00003436"/>
    </source>
</evidence>
<evidence type="ECO:0000256" key="3">
    <source>
        <dbReference type="ARBA" id="ARBA00022475"/>
    </source>
</evidence>
<feature type="domain" description="Cadherin" evidence="15">
    <location>
        <begin position="3934"/>
        <end position="4037"/>
    </location>
</feature>
<feature type="transmembrane region" description="Helical" evidence="14">
    <location>
        <begin position="5917"/>
        <end position="5941"/>
    </location>
</feature>
<feature type="domain" description="Cadherin" evidence="15">
    <location>
        <begin position="6610"/>
        <end position="6707"/>
    </location>
</feature>
<dbReference type="SMART" id="SM00112">
    <property type="entry name" value="CA"/>
    <property type="match status" value="54"/>
</dbReference>
<feature type="domain" description="Cadherin" evidence="15">
    <location>
        <begin position="2037"/>
        <end position="2148"/>
    </location>
</feature>
<sequence>MDFKNCPKTWEWQVVYFIFICSSGWVSAQLRYSVLEETDIGMIVGNVAQDLGWNLADLTKRRLHLGSEERWRHFAVNQATGALTVRERIDREGLCEYNPSCLLHIELVAEKPLEFVSIEIEVLDINDNSPIFSSAVRIVKVTELVASPGVRFPLEIAEDLDVGVNGVRQYKMNSNQYFSLSVTNRKDGTLIPELVLEKALDREEKWEHKLILTAVDGGEQPRSGSCQITVIVLDINDNAPVFYQSIYKIRLMENPNLNTVVMILNATDLDDGANGEIEYYFDDHTSKSTKELFNLNAETGEIYTKGVVDFEQANFYELSVRAKDRGVPELEGRCLIQIEVEDVNDNPPEIRFTSTSSDVPENAAIETAVGFFTVKDRDSGKNGEVKLEVLHNLPFKVKPFKNGYSLVTSGLLDKEKIAQYNIHLIATDMGSPPLSTQSTITINVSDLNDNSPIFTQAVYNAFIQENNDPGISLCTVSAFDLDEGINSELVYSVVESYIDSSSISSFVYINPNSGNIYAQRSFDYEHNQVFEITIQVEDSGYPKLGSNVTVFIFVLDTNDNYPLVLYPQYSKEMSAEEVIPRAASVGHLVTKISAVDLDSGQNAWLLFSLIGSTDTTLFQVSANTGEIRTIRNLQEMDNTEQQLTIVISDHGNPSLSTTVTINLSIVDTIIQESTKSDILVNSCNAIYMTLYLIISLVAISIVSIATVTILMVRCLRKENYSISSCCSLNTPQPKNYQDQYQPTLYLNTDDGTLKYMEMNQILLALSLLVKRHKPDIAPTTLFQPHSAMPQLNKPCLSPKEIFEHMRNLNLTPSFNGSSLLLQFYVNLYIAEHRNIEYYSKKIKNTTYWGWVSGQLHYSIVEEAEPGTLLELKYLQVQLVLEKTLDREERGEHILILTAVDDINDNAPTGGNRRYINDNPPVFSQSMYNIFVKENNDPGEIRMLRGFQETDSTVQHLIISQMILRNLKIHGIKGTHDFTSMMPHVQKTQTKLLMANGALSVNEKIDRESLCGSILHCVLHIKVVTENPLELTNLEIEILDINDNSPTFLTSDRIFEITELLASPGVNFALEIAQDLDVGVNGIKQYTINPNPYFSLSVKNRKDGTLIPQLILEKVLDREEKREHTIILTAFDGGEPVRSGSCQITVRVLDINDNPPVFSKRTYRINLMENVPIQTIILTLNATDLDEGTNGEIEYSFDDHTSDSAKKLFGLDAQTGEIYVKGIVDYEEQHFHELSVRAADKGSPKLEGSCLIQLEIEDVNDNSPEITFASMITEIAENAPLGTVIGFVSVRDRDSERNGEVHMNVSPDLPFKIKSFQNHFSLVTDSYLDREQVSQYIIELNASDLGNPTLHTQTSILLHVSDINDNSPKFSQSIYNVFVKENNDPGSFLTAVSASDLDEGMNAELIYSVVDSPIEGSSVSSNIYINPSNGNIYAQRSFDYEQTQVLQITVRVEDSGSPKLFSNASIHIFILDANDNYPQVINQDVSGDVLFQEKVPKSATVGYLATKISAVDKDSGHNAWLQFSLLEPANSSLFQISPFTGEIRTVRNFHEADNTEQQLVILVSDHGDPPLSSTVTVMLNIADNAFIENHKIQDSPPNSKPPSDLTLYLIVSLVAISLVSILTFIILLVRCLRKEDSFVFFSSFRFVMKLNRKDGTLIPQLILEKILDREEKREHKLVLTAIDGGEPVRSGSCQITIKVLDINDNPPVFDQSIYKISLKENIPLKTAIISLNATDLDEGPNADVEYYFDDHTSDSARKLFDLNTKTGEIYINGIVDFEENFFYELSVRAEDKGSPKLEGSCLIQVEIEDVNDNSPEITFAAIITEIAENAPLGTVVGFVSVTDKDSGRNGEVHINVSPNLPFKIKPFQNRFSLVTDGYLDRETLSQYIIELVASDLGTPALHTHTSILLHVSDVNDNSPIFTQSIYNVFVKENNDPGTFLTTVSASDIDEGINAELIYSIVESSIEGSSVSSYIYINPSNGNIYAQRSFDYEQIQVFQITVRVADSGSPKLLSNASICIFILDANDNYPQVINQDISGDVVFQEKIPKSATAGYLATKISAVDKDSGHNAWLQFSLLEPANSSLFQISLFTGEVRTARNFHETDNTEQQLVILIRDHGDPSLSSTVTVLLNIADNAFIENHKKQDSPLSSKPTSDLTLYLIVSLVAISLVSIVTFIILLVRCLRKEDSYNSSSCCSLCKPQSKLYTEQYKPTLYLNTDGTLKYMEVRMVPPEAQGQCYQTCLPLVPDQSDFTFMNSQNIPHLNDEPNSQPETGWLNDPSQVCLQSSCRQLLKASALSCSLYTQSISWDPHKLNKDSELKTMTLPETGWLNDPSQENKSLSTKHHSIEDFLFGTLHSIATLPHTKILRNEAKSKSILIFKTAIEYDNEFVMKEFKDMDFQRSLLAWNCLEELNLVATENPEEIYNLEIEILDINDNSPTFLITNRIFEITELVTIPGVRFPLDIAQDLDVGVNDIKQYTLNPNPYFSLSAKNRIDGTLIPQLILEKILDREEKGEHKLVLTAIDGGEPVRSGSCQITIKVLDINDNAPVFDHVTDKDSENNDPGTLLTTVSASDIDEVMWPSAWFPLSHLLYCLWNFEIHGTAEKSNFTLIKPQNSWLNDLSQRKTKFINIVSNGVTQIENPLGYSLPYSQKRAMQHAAFYFGTKINSSDLPDSSCTLVSLARFMGSFVILLWKNISKCRLNLGSAGNELSIYKIRELMQSQPKKESPSYENRREISSLSLKAKIGLLVEKGRKKEEKRGREIVFVKSEILEVFKYLSVHFLAVDNYNFLTISYIALNIEYSVFWGSVYGQLRYSTVEETKTGTFVGNVAHNLGFNLEDIQKRSLSLGPDENSKYFTVNKENGDLSVKERIDREIVCTSNPTCLLHLEIVAERPLEFFTLEIEILDINDNSPSFAISNQEIRITELVTAPGVQFPLEIAYDPDVGINSVSQYSLNPNPYFSLSVSNHKDGTIIPELILDKILDREEKREHNLVLTAFDGGERKRSGSTQVTIKVLDINDNAPMFDQPRYKFSLLENVPLKTVVFKLNATDLDDGTNGEILYSFYHRNSDSAQETFGLNPHTGHIFIKGNVDFEKANFYELSVRARDKGVPELEGRCLIQIEIEDVNDNTPEIFFTFKTNEVPENAALGTVVGFITVKDKDSGKNGEIVLELSPNLPFKCQPFNNRYSLVTSGYLDRENVSMYNIKLIASDLGSPCLYNQTTISIRISDINDNAPMFLQSSYKAFINENNESGSLICTVSALDADEGDNSKFGYSITESKTDSLSISSFVYIDSENGKMYAQRSFDYEQFQVLQITAKVEDFGSPNLCSNVSVFIFILDTNDNHPTILYPENSGEYISQEKIPISASTGYLVTKVSAVDLDSGHNAWLSYSLVEITSQSLFQISEYTGEIRTIRSLQDSDNIEQRLLVSVSDHGKPPLSSTVTIFINMLENVPKEAHKSSDFNTSSTSTLDLTLYLIISLVAISLVSIITFIILIVKCMKNENYDNNCVFCCLNKSHSKHYTEQYQPTLYLNTDGTLKYMEVRMAPPEAQGQCYPACFPPTEKIDFTLTKPQNAPQMTDAINDSYSNELIQFYTCNPKAKLRCKKKKCWLRVSGQLRYSIDEELNKGSLVGNVAENLGLNVAEISKRRLSLGSEGSSRYFSMNKENGALTVTERIDRESLCGSRPSCFLHFEISAENPLELFSLEVEILDINDNPPAFPVMYQYIPITEVFATPGTQFPIEIAQDPDVGINGISQYRLNPNPYFSLSVTSHQDGTLIPELILEKILDREEKGEHKLILTAFDGGEQTRSGSIQITIIVLDINDNAPSFEQPRYKINLMENIPLKTVVMQLNATDLDEGSNGEIIYSFYHRTQDAAKEIFDLNPHTGEIIIKGIVDFEELQFYELSVRARDKGSPELEGRCLVQIKVEDVNDNTPEIIFTSKTNEVPENTPIGTVVGYITVRDKDSGKNGEIVLEVPSDLPFKCQPFNNRHSLVTDGYLDREKVSKYSIQLLAYDLGSPSLKNQTSISIRIMDVNDNSPVFLQSVYKAFIKENNEPGSLLCTVLASDPDEGDNAKLRFSIAESKIDSSFISSFVYINSENGNIYAQRSFDYEQFQVLQVDIRVEDFGSPSLYCNASVFIFVLDANDNYPTLLYPKNSGEFIPQEQIPITASSGYLVTKVSAVDPDSGHNAWLAYSLVELTSQSLFQISEYTGEIRTIRTFQETDKTEQYLMVSVRDHGEPSLSSTVTICVNILENVPKEAHRSLDFIPSSKSTPEITLYLIISLVAISLVSLITFIILLVKCFKNGNSEDVCVPCFLNKSHSKHSSEQYQPTLYLNTDGTLKYMEVRMAPAESQGQCYSACFPPTTGTTDFTLGKTQNTPQLNDMNNEPSSLSKWAKELSQCHIICRLRFVVVTDSRQMADSVYGVVWWGYDLQLIVSLLKILVMAISTQWTNKIKSWKWQVVYVCFLYSLGLVAGQLRYSMIEEAETETLVGNVASDLMLNLAQVNNRRLGLGSEEKSRYFAINQGNGALTVKERIDRETLCGSSTKCLLNLEVVAENPLELFSLEIEVLDINDNSPIFPVVGQFIRITEALASSGSRFPLPIAEDSDVGINTVTQYRLTPNPYFSLSIKSRKDGSLIPELVLEKILDREEIKEHNLVLTAVDGGEQIRSGSTQINVIVLDINDNAPVFEQPIYKITLLENIPLKTTVFILNATDLDEGSNGELMYFFDHHTLDAAKKIFDLNAQTGEIFIKGNVDFEESNFYELFVRAIDKGSPELEGQCLIQIEVEDVNDNTPEILFTSKTNEVPENSAVGTVVGFITVRDSDSGKNGEVRLEVSPNVPFKCQPFNNRYSLVTSEYLDREKISQYTIHIGASDLGSPCLRNQTTIFINISDINDNSPAFIQPAYQAFIKENNEPGSLLCTVSASDADEGNNAKLRYSIAESKLDGSSISSFVYINTENGNIYAQRSFDYEQFQVLQISAKVEDYGSPMLFSNVSVFIFILDTNDNHPTILYPENSGESTALEKIPMSASTGYLITKISAVDLDSGHNAWLAYRLVKATNPTLFQVSEYTGEIRTIRGLLETDNAEQHLVVSVRDHGQPSLSATVTVFINVVESFAHELPKSVDYPTNSKSSADLTLYLIISLVAISLVSLVTFIILLVRCLKRDPYSNSCGSCFLSKSHSQNYADQYKPTLYLNTDGTLKYMEVRMVPSEPHGQCYPTCFPPNAEETTFKNLALMFFPETKGKYMLSINLRWGWVSGQLRYSVPEESEFGTLIGNVAQDLGINLATIDTRRLSIGSEGDSRFFATDQKSGDLKVNGRIDRESLCGSSLNCFLHLEVVTENPLELYSVEIEILDINDNAPFFPTPDQIIKITELVTNPGVRFPLQFAQDSDVGINGVNQYKLNTNPYFSLSVKNRKDGTLIAELILDQVLDREEKGVHKLTLTAFDGGEQTRSGSTQVTIIVLDINDNAPVFDKQQYKINLLENVPLGTVIIKLNATDLDEGSNGEIIYSFDDHTLDSAKKIFELTSHTGEIYITGNVDFEESNLYELSVRARDNGALTMEGRCLIQVEVEDVNDNAPEIIFVSKTNEIPENAAIGTVVGIIMVKDKDSGKNGEIILEVSPNLPFKCQTFNNRYSLVSSGQLDREKVPQYTIQLIASDLGSPPLHNKTTISINILDINDNSPIFFQSVYKAFMKENNEPGSLLCTISASDPDEGVNAKLKYSIAESQIDSFSVTSFVYINSDNGNIYAQRSFDYEQIQVLHVTARVEDYGSPALFSNVSVFVFILDNNDNYPNVLYPESIGESTPKEKISMSASVGYLVTKVSAVDLDSGHNAWLAYSLVECTSPNLFQITEYTGEIKTVRALLETDNAEQHLLISIRDHGVPSLSTTVTVIINIVESFSQEIPKSADFLTNSKSSSDLTLYLIISLVAISLVSLVTFIILLVRCLRKDIDSNSCGSCLLSKSDSQNYTDQYKPTLYLNTDGTLKYMEVRMVPPEPQGQCYSACFPPNVEHNNSTATKPLYFPYLTNTRKGMEPQSDSTMLNDSSQKMFLEKRLSWGCVSGQLRYSIPEETEIGTLVGNVAHDLGLNLANINKHSLSLGLEGGSRFFAVDQKTGDLTVNGRIDRESLCGSSLNCLLHIEVVKENPLELYSVEVEILDINDNAPFFSTPNQTIKITELLTSPGVRFPLPIAKDLDVGINGVSQYKLNQNAYFTLSITNRQDGTLAAELILEKILDREEKRKHELTLTAYDGGEQPRSASTQVTILVLDINDNAPKFNQSHYEISILENVSLKTVIIKLDATDLDEGSNGEIMYSFDYHTLDSAKKIFDINPNTGEIYVTGNVDFEESNLYELSVRATDKGMPTMEGRCLIRIKVEDVNDNTPEIFFSSKMNEVPETAALGTVIGYITVKDKDFGKNGEIVLEVSQNVPFKCQPLSNRYTLITSGYLDREKVSKYNIEVLAFDLGSPSLHNHTTITLTISDVNDNSPVFFQSVYKAFIKENNEVGSLLCSVSAFDPDEGDNAKLKYSIVESQIDGSSASSFVYINSDNGNIYAQRSFDYEQLQVLQITARAEDSGSPILYSNVSVFIFILDTNDNHPTILYPENSGEFIAQEKIPMSASAGYLTAKVSAVDQDSGYNAWLAYSLIESTSPNLFQISDYSGEIRTIRGLLETDSVTHHLVISVRDHGEPSLSSTVTLNVNIVESFARENPKSVDFITNSKASPDLTLYLIISLVAISLVSLITFVILLVRYLKRDSYTNSCGFCFSSKSQAQNYGDQYKPTLYLNTDGTLKYMEVRMVPSEPLGQCYSACFPPVTEQDNFSSTKQLQFPEETQHMSYPSLLNESNQVSESSFLLFILRELLFLTIGLSCHGLLTDPRMCVVPHPKLNWTLCQIYHLGWVSGQLHYSILEESEPGTLESELGTVVGNVAQDLGLNLENINKRRLSIGSDGDSKFFAANQISGTLTVNGRIDRESLCGPSLNCLLHLEVVIENPLELYSLQIEILDINDNSPIFSITDQVIKITELVTSPGARFPLEIAYDPDVGINKINHYRLNPNPYFSLSVTNSQDGTLIPELVLEKIVDREDKGKHELTLTAFDGGEQTRSGSTKVTIIILDINDNAPVFDQPRYKLSLLENIPLNTVIIKLNATDLDEGSNGEIIYSFDYHTLDSAKKIFGLNTLTGEIYITGIVDFEESQFYELSIRARDKGVPELEGRCLIQIKIEDANDNTPEIIYSSKANEVPENTAIGTIVGFITVRDKDSGKNGEIVLEVPQNVPFKCQPFNNRYSLVTSGYLDREKISSYNIQVTASDLGFPSLKNKITIILDISDVNDNSPMFLQSVYEAFIKENNDPGSLLCTVSATDLDEGVNAKLRYSIAESQIDGSSVSSFVYINNENGNIYAQRSFDYEQFHILQITARVEDYGSPNLVSNVSVFIFILDTNDNYPIVLYPENSGEFNAQEKIPVSASAGYLVTKVTAIDLDSGHNAWLRYNALKSTNPALFQISEYNGEIRVLRSFLDSDITEQQLVISVSDHGDPPLSTTVTLLVNIVDSIVHENPKSHDFLTNSKSTQDLTLYLIISLVAISLVSLVTFIILLVKCLKKGNYDSFGFCFSSNSPSKQYAGQYQPTLYLNTDGTLKYMEVRMAPPEPQGQCYPACFPTASEQSDFTFMKPSQFPELKDIVNETKSEDLHCLNEASQAQPNTEWRFSQAQRPGPSGAQPTEEAGVWPNNQFETERLQAMILASANEAAEGTSGLGGGTGTMGLSARYGPQFTLQHVPDYRQNVYIPGSTLTPTNGAGKREGKASGNKKKSGKKEKK</sequence>
<dbReference type="FunFam" id="2.60.40.60:FF:000004">
    <property type="entry name" value="Protocadherin 1 gamma 2"/>
    <property type="match status" value="9"/>
</dbReference>
<dbReference type="PANTHER" id="PTHR24028">
    <property type="entry name" value="CADHERIN-87A"/>
    <property type="match status" value="1"/>
</dbReference>
<evidence type="ECO:0000256" key="14">
    <source>
        <dbReference type="SAM" id="Phobius"/>
    </source>
</evidence>
<feature type="domain" description="Cadherin" evidence="15">
    <location>
        <begin position="852"/>
        <end position="922"/>
    </location>
</feature>
<dbReference type="InterPro" id="IPR013164">
    <property type="entry name" value="Cadherin_N"/>
</dbReference>
<evidence type="ECO:0000256" key="6">
    <source>
        <dbReference type="ARBA" id="ARBA00022737"/>
    </source>
</evidence>
<feature type="domain" description="Cadherin" evidence="15">
    <location>
        <begin position="243"/>
        <end position="350"/>
    </location>
</feature>
<keyword evidence="11" id="KW-0325">Glycoprotein</keyword>
<feature type="domain" description="Cadherin" evidence="15">
    <location>
        <begin position="1370"/>
        <end position="1479"/>
    </location>
</feature>
<feature type="domain" description="Cadherin" evidence="15">
    <location>
        <begin position="5471"/>
        <end position="5578"/>
    </location>
</feature>
<evidence type="ECO:0000256" key="4">
    <source>
        <dbReference type="ARBA" id="ARBA00022692"/>
    </source>
</evidence>
<feature type="transmembrane region" description="Helical" evidence="14">
    <location>
        <begin position="7564"/>
        <end position="7588"/>
    </location>
</feature>
<dbReference type="InterPro" id="IPR002126">
    <property type="entry name" value="Cadherin-like_dom"/>
</dbReference>
<feature type="region of interest" description="Disordered" evidence="13">
    <location>
        <begin position="7776"/>
        <end position="7808"/>
    </location>
</feature>
<feature type="domain" description="Cadherin" evidence="15">
    <location>
        <begin position="1921"/>
        <end position="2030"/>
    </location>
</feature>
<evidence type="ECO:0000256" key="9">
    <source>
        <dbReference type="ARBA" id="ARBA00022989"/>
    </source>
</evidence>
<feature type="domain" description="Cadherin" evidence="15">
    <location>
        <begin position="7454"/>
        <end position="7551"/>
    </location>
</feature>
<evidence type="ECO:0000256" key="8">
    <source>
        <dbReference type="ARBA" id="ARBA00022889"/>
    </source>
</evidence>
<feature type="domain" description="Cadherin" evidence="15">
    <location>
        <begin position="2937"/>
        <end position="3022"/>
    </location>
</feature>
<comment type="subcellular location">
    <subcellularLocation>
        <location evidence="2">Cell membrane</location>
        <topology evidence="2">Single-pass type I membrane protein</topology>
    </subcellularLocation>
</comment>
<evidence type="ECO:0000313" key="16">
    <source>
        <dbReference type="EMBL" id="CAH2275895.1"/>
    </source>
</evidence>
<evidence type="ECO:0000256" key="7">
    <source>
        <dbReference type="ARBA" id="ARBA00022837"/>
    </source>
</evidence>
<keyword evidence="5" id="KW-0732">Signal</keyword>
<evidence type="ECO:0000256" key="10">
    <source>
        <dbReference type="ARBA" id="ARBA00023136"/>
    </source>
</evidence>
<dbReference type="InterPro" id="IPR015919">
    <property type="entry name" value="Cadherin-like_sf"/>
</dbReference>
<reference evidence="16" key="1">
    <citation type="submission" date="2022-03" db="EMBL/GenBank/DDBJ databases">
        <authorList>
            <person name="Alioto T."/>
            <person name="Alioto T."/>
            <person name="Gomez Garrido J."/>
        </authorList>
    </citation>
    <scope>NUCLEOTIDE SEQUENCE</scope>
</reference>
<dbReference type="Pfam" id="PF15974">
    <property type="entry name" value="Cadherin_tail"/>
    <property type="match status" value="1"/>
</dbReference>
<feature type="region of interest" description="Disordered" evidence="13">
    <location>
        <begin position="7690"/>
        <end position="7717"/>
    </location>
</feature>
<feature type="transmembrane region" description="Helical" evidence="14">
    <location>
        <begin position="4272"/>
        <end position="4296"/>
    </location>
</feature>
<gene>
    <name evidence="16" type="ORF">PECUL_23A001593</name>
</gene>
<dbReference type="FunFam" id="2.60.40.60:FF:000007">
    <property type="entry name" value="Protocadherin alpha 2"/>
    <property type="match status" value="9"/>
</dbReference>
<feature type="domain" description="Cadherin" evidence="15">
    <location>
        <begin position="3131"/>
        <end position="3234"/>
    </location>
</feature>
<feature type="transmembrane region" description="Helical" evidence="14">
    <location>
        <begin position="6720"/>
        <end position="6744"/>
    </location>
</feature>
<accession>A0AAD1RPX6</accession>
<feature type="domain" description="Cadherin" evidence="15">
    <location>
        <begin position="3826"/>
        <end position="3933"/>
    </location>
</feature>
<feature type="domain" description="Cadherin" evidence="15">
    <location>
        <begin position="1266"/>
        <end position="1369"/>
    </location>
</feature>
<feature type="transmembrane region" description="Helical" evidence="14">
    <location>
        <begin position="6847"/>
        <end position="6868"/>
    </location>
</feature>
<feature type="domain" description="Cadherin" evidence="15">
    <location>
        <begin position="1494"/>
        <end position="1598"/>
    </location>
</feature>
<keyword evidence="3" id="KW-1003">Cell membrane</keyword>